<dbReference type="EMBL" id="BGZK01000566">
    <property type="protein sequence ID" value="GBP50442.1"/>
    <property type="molecule type" value="Genomic_DNA"/>
</dbReference>
<organism evidence="1 2">
    <name type="scientific">Eumeta variegata</name>
    <name type="common">Bagworm moth</name>
    <name type="synonym">Eumeta japonica</name>
    <dbReference type="NCBI Taxonomy" id="151549"/>
    <lineage>
        <taxon>Eukaryota</taxon>
        <taxon>Metazoa</taxon>
        <taxon>Ecdysozoa</taxon>
        <taxon>Arthropoda</taxon>
        <taxon>Hexapoda</taxon>
        <taxon>Insecta</taxon>
        <taxon>Pterygota</taxon>
        <taxon>Neoptera</taxon>
        <taxon>Endopterygota</taxon>
        <taxon>Lepidoptera</taxon>
        <taxon>Glossata</taxon>
        <taxon>Ditrysia</taxon>
        <taxon>Tineoidea</taxon>
        <taxon>Psychidae</taxon>
        <taxon>Oiketicinae</taxon>
        <taxon>Eumeta</taxon>
    </lineage>
</organism>
<proteinExistence type="predicted"/>
<reference evidence="1 2" key="1">
    <citation type="journal article" date="2019" name="Commun. Biol.">
        <title>The bagworm genome reveals a unique fibroin gene that provides high tensile strength.</title>
        <authorList>
            <person name="Kono N."/>
            <person name="Nakamura H."/>
            <person name="Ohtoshi R."/>
            <person name="Tomita M."/>
            <person name="Numata K."/>
            <person name="Arakawa K."/>
        </authorList>
    </citation>
    <scope>NUCLEOTIDE SEQUENCE [LARGE SCALE GENOMIC DNA]</scope>
</reference>
<name>A0A4C1WIW6_EUMVA</name>
<evidence type="ECO:0000313" key="2">
    <source>
        <dbReference type="Proteomes" id="UP000299102"/>
    </source>
</evidence>
<keyword evidence="2" id="KW-1185">Reference proteome</keyword>
<dbReference type="Proteomes" id="UP000299102">
    <property type="component" value="Unassembled WGS sequence"/>
</dbReference>
<sequence length="121" mass="14273">MEIIKTKYISYSKIENPTENKFASVEVPKYQDQTLWVEALRPHAKTRRRRSAPLPLKRGVFFIPSATLRNRVAGRGLRRNILMPFARLRLAFFQLPATALIREDVGDYPDRRIYVFRWPPD</sequence>
<accession>A0A4C1WIW6</accession>
<evidence type="ECO:0000313" key="1">
    <source>
        <dbReference type="EMBL" id="GBP50442.1"/>
    </source>
</evidence>
<protein>
    <submittedName>
        <fullName evidence="1">Uncharacterized protein</fullName>
    </submittedName>
</protein>
<dbReference type="AlphaFoldDB" id="A0A4C1WIW6"/>
<comment type="caution">
    <text evidence="1">The sequence shown here is derived from an EMBL/GenBank/DDBJ whole genome shotgun (WGS) entry which is preliminary data.</text>
</comment>
<gene>
    <name evidence="1" type="ORF">EVAR_96678_1</name>
</gene>